<feature type="region of interest" description="Disordered" evidence="1">
    <location>
        <begin position="79"/>
        <end position="105"/>
    </location>
</feature>
<sequence length="105" mass="11201">MQIEDILLEDGKAVVALTGGIIIEADYVRHESVAHSGVVVEDPRVSRAVALLSSGSAEDRKLSSAVRRLIEAAVEINASASPSDAVRKDSDGRVSGEYRMSLRHS</sequence>
<organism evidence="2 3">
    <name type="scientific">Xaviernesmea rhizosphaerae</name>
    <dbReference type="NCBI Taxonomy" id="1672749"/>
    <lineage>
        <taxon>Bacteria</taxon>
        <taxon>Pseudomonadati</taxon>
        <taxon>Pseudomonadota</taxon>
        <taxon>Alphaproteobacteria</taxon>
        <taxon>Hyphomicrobiales</taxon>
        <taxon>Rhizobiaceae</taxon>
        <taxon>Rhizobium/Agrobacterium group</taxon>
        <taxon>Xaviernesmea</taxon>
    </lineage>
</organism>
<evidence type="ECO:0000256" key="1">
    <source>
        <dbReference type="SAM" id="MobiDB-lite"/>
    </source>
</evidence>
<feature type="compositionally biased region" description="Basic and acidic residues" evidence="1">
    <location>
        <begin position="85"/>
        <end position="96"/>
    </location>
</feature>
<comment type="caution">
    <text evidence="2">The sequence shown here is derived from an EMBL/GenBank/DDBJ whole genome shotgun (WGS) entry which is preliminary data.</text>
</comment>
<gene>
    <name evidence="2" type="ORF">BJF92_00625</name>
</gene>
<dbReference type="EMBL" id="MKIO01000040">
    <property type="protein sequence ID" value="OLP53306.1"/>
    <property type="molecule type" value="Genomic_DNA"/>
</dbReference>
<evidence type="ECO:0000313" key="2">
    <source>
        <dbReference type="EMBL" id="OLP53306.1"/>
    </source>
</evidence>
<reference evidence="2 3" key="1">
    <citation type="submission" date="2016-09" db="EMBL/GenBank/DDBJ databases">
        <title>Rhizobium sp. nov., a novel species isolated from the rice rhizosphere.</title>
        <authorList>
            <person name="Zhao J."/>
            <person name="Zhang X."/>
        </authorList>
    </citation>
    <scope>NUCLEOTIDE SEQUENCE [LARGE SCALE GENOMIC DNA]</scope>
    <source>
        <strain evidence="2 3">MH17</strain>
    </source>
</reference>
<dbReference type="RefSeq" id="WP_075636529.1">
    <property type="nucleotide sequence ID" value="NZ_MKIO01000040.1"/>
</dbReference>
<protein>
    <submittedName>
        <fullName evidence="2">Uncharacterized protein</fullName>
    </submittedName>
</protein>
<evidence type="ECO:0000313" key="3">
    <source>
        <dbReference type="Proteomes" id="UP000186143"/>
    </source>
</evidence>
<proteinExistence type="predicted"/>
<accession>A0A1Q9AEI7</accession>
<dbReference type="STRING" id="1672749.BJF92_00625"/>
<dbReference type="AlphaFoldDB" id="A0A1Q9AEI7"/>
<name>A0A1Q9AEI7_9HYPH</name>
<dbReference type="Proteomes" id="UP000186143">
    <property type="component" value="Unassembled WGS sequence"/>
</dbReference>